<feature type="domain" description="Microbial-type PARG catalytic" evidence="2">
    <location>
        <begin position="20"/>
        <end position="122"/>
    </location>
</feature>
<name>A0A5C6DGV3_9BACT</name>
<dbReference type="Proteomes" id="UP000315471">
    <property type="component" value="Unassembled WGS sequence"/>
</dbReference>
<dbReference type="InterPro" id="IPR019261">
    <property type="entry name" value="PARG_cat_microbial"/>
</dbReference>
<keyword evidence="4" id="KW-1185">Reference proteome</keyword>
<feature type="region of interest" description="Disordered" evidence="1">
    <location>
        <begin position="1"/>
        <end position="26"/>
    </location>
</feature>
<evidence type="ECO:0000259" key="2">
    <source>
        <dbReference type="Pfam" id="PF10021"/>
    </source>
</evidence>
<dbReference type="OrthoDB" id="9806181at2"/>
<dbReference type="NCBIfam" id="TIGR02452">
    <property type="entry name" value="TIGR02452 family protein"/>
    <property type="match status" value="1"/>
</dbReference>
<feature type="compositionally biased region" description="Basic and acidic residues" evidence="1">
    <location>
        <begin position="1"/>
        <end position="11"/>
    </location>
</feature>
<dbReference type="InterPro" id="IPR043472">
    <property type="entry name" value="Macro_dom-like"/>
</dbReference>
<dbReference type="EMBL" id="SJPY01000008">
    <property type="protein sequence ID" value="TWU36513.1"/>
    <property type="molecule type" value="Genomic_DNA"/>
</dbReference>
<dbReference type="AlphaFoldDB" id="A0A5C6DGV3"/>
<dbReference type="Gene3D" id="3.40.220.10">
    <property type="entry name" value="Leucine Aminopeptidase, subunit E, domain 1"/>
    <property type="match status" value="1"/>
</dbReference>
<sequence length="173" mass="19155">MKIYLDDERTTPDASLPDATQRSHDDTHAETLVTVANETTLAAARALVVEGHRPLALNFANGIEPGGGFLRGATAQEETLCRSSALYATLFDDPIYAFHRDNDPAASSDWAILSPDVPVFRDDAGMECSKPWLLSFLTCAAPYAPAIGRLDAESMLRRRIQWLTNYRMQRLLE</sequence>
<evidence type="ECO:0000313" key="3">
    <source>
        <dbReference type="EMBL" id="TWU36513.1"/>
    </source>
</evidence>
<accession>A0A5C6DGV3</accession>
<proteinExistence type="predicted"/>
<comment type="caution">
    <text evidence="3">The sequence shown here is derived from an EMBL/GenBank/DDBJ whole genome shotgun (WGS) entry which is preliminary data.</text>
</comment>
<dbReference type="Pfam" id="PF10021">
    <property type="entry name" value="PARG_cat_microb"/>
    <property type="match status" value="1"/>
</dbReference>
<dbReference type="InterPro" id="IPR012664">
    <property type="entry name" value="CHP02452"/>
</dbReference>
<dbReference type="RefSeq" id="WP_146601947.1">
    <property type="nucleotide sequence ID" value="NZ_SJPY01000008.1"/>
</dbReference>
<organism evidence="3 4">
    <name type="scientific">Novipirellula aureliae</name>
    <dbReference type="NCBI Taxonomy" id="2527966"/>
    <lineage>
        <taxon>Bacteria</taxon>
        <taxon>Pseudomonadati</taxon>
        <taxon>Planctomycetota</taxon>
        <taxon>Planctomycetia</taxon>
        <taxon>Pirellulales</taxon>
        <taxon>Pirellulaceae</taxon>
        <taxon>Novipirellula</taxon>
    </lineage>
</organism>
<dbReference type="PANTHER" id="PTHR35596:SF1">
    <property type="entry name" value="MICROBIAL-TYPE PARG CATALYTIC DOMAIN-CONTAINING PROTEIN"/>
    <property type="match status" value="1"/>
</dbReference>
<protein>
    <recommendedName>
        <fullName evidence="2">Microbial-type PARG catalytic domain-containing protein</fullName>
    </recommendedName>
</protein>
<dbReference type="PANTHER" id="PTHR35596">
    <property type="entry name" value="DUF2263 DOMAIN-CONTAINING PROTEIN"/>
    <property type="match status" value="1"/>
</dbReference>
<evidence type="ECO:0000256" key="1">
    <source>
        <dbReference type="SAM" id="MobiDB-lite"/>
    </source>
</evidence>
<evidence type="ECO:0000313" key="4">
    <source>
        <dbReference type="Proteomes" id="UP000315471"/>
    </source>
</evidence>
<gene>
    <name evidence="3" type="ORF">Q31b_47940</name>
</gene>
<reference evidence="3 4" key="1">
    <citation type="submission" date="2019-02" db="EMBL/GenBank/DDBJ databases">
        <title>Deep-cultivation of Planctomycetes and their phenomic and genomic characterization uncovers novel biology.</title>
        <authorList>
            <person name="Wiegand S."/>
            <person name="Jogler M."/>
            <person name="Boedeker C."/>
            <person name="Pinto D."/>
            <person name="Vollmers J."/>
            <person name="Rivas-Marin E."/>
            <person name="Kohn T."/>
            <person name="Peeters S.H."/>
            <person name="Heuer A."/>
            <person name="Rast P."/>
            <person name="Oberbeckmann S."/>
            <person name="Bunk B."/>
            <person name="Jeske O."/>
            <person name="Meyerdierks A."/>
            <person name="Storesund J.E."/>
            <person name="Kallscheuer N."/>
            <person name="Luecker S."/>
            <person name="Lage O.M."/>
            <person name="Pohl T."/>
            <person name="Merkel B.J."/>
            <person name="Hornburger P."/>
            <person name="Mueller R.-W."/>
            <person name="Bruemmer F."/>
            <person name="Labrenz M."/>
            <person name="Spormann A.M."/>
            <person name="Op Den Camp H."/>
            <person name="Overmann J."/>
            <person name="Amann R."/>
            <person name="Jetten M.S.M."/>
            <person name="Mascher T."/>
            <person name="Medema M.H."/>
            <person name="Devos D.P."/>
            <person name="Kaster A.-K."/>
            <person name="Ovreas L."/>
            <person name="Rohde M."/>
            <person name="Galperin M.Y."/>
            <person name="Jogler C."/>
        </authorList>
    </citation>
    <scope>NUCLEOTIDE SEQUENCE [LARGE SCALE GENOMIC DNA]</scope>
    <source>
        <strain evidence="3 4">Q31b</strain>
    </source>
</reference>